<dbReference type="HOGENOM" id="CLU_071040_0_0_6"/>
<feature type="transmembrane region" description="Helical" evidence="1">
    <location>
        <begin position="198"/>
        <end position="218"/>
    </location>
</feature>
<feature type="transmembrane region" description="Helical" evidence="1">
    <location>
        <begin position="144"/>
        <end position="162"/>
    </location>
</feature>
<gene>
    <name evidence="2" type="ORF">XBKQ1_2930014</name>
</gene>
<name>A0A077PKM7_XENBV</name>
<dbReference type="PANTHER" id="PTHR36833">
    <property type="entry name" value="SLR0610 PROTEIN-RELATED"/>
    <property type="match status" value="1"/>
</dbReference>
<keyword evidence="1" id="KW-0812">Transmembrane</keyword>
<dbReference type="InterPro" id="IPR010390">
    <property type="entry name" value="ABC-2_transporter-like"/>
</dbReference>
<proteinExistence type="predicted"/>
<organism evidence="2 3">
    <name type="scientific">Xenorhabdus bovienii str. kraussei Quebec</name>
    <dbReference type="NCBI Taxonomy" id="1398203"/>
    <lineage>
        <taxon>Bacteria</taxon>
        <taxon>Pseudomonadati</taxon>
        <taxon>Pseudomonadota</taxon>
        <taxon>Gammaproteobacteria</taxon>
        <taxon>Enterobacterales</taxon>
        <taxon>Morganellaceae</taxon>
        <taxon>Xenorhabdus</taxon>
    </lineage>
</organism>
<feature type="transmembrane region" description="Helical" evidence="1">
    <location>
        <begin position="230"/>
        <end position="248"/>
    </location>
</feature>
<feature type="transmembrane region" description="Helical" evidence="1">
    <location>
        <begin position="58"/>
        <end position="80"/>
    </location>
</feature>
<dbReference type="Proteomes" id="UP000028500">
    <property type="component" value="Unassembled WGS sequence"/>
</dbReference>
<evidence type="ECO:0000313" key="2">
    <source>
        <dbReference type="EMBL" id="CDH21157.1"/>
    </source>
</evidence>
<dbReference type="Pfam" id="PF06182">
    <property type="entry name" value="ABC2_membrane_6"/>
    <property type="match status" value="1"/>
</dbReference>
<sequence>MRYISLFLVLLRHSFLLEFEFRFNALVNLINSSLSCLLALLVLTGFFGQVSQVGGWTYYQMVALLGVTLIIESLIDSWLFPSVHSLSEYIRRGDLDQIIIRPVDTQFFISFHRFNIWDGANFIVGYVVVLLAMSQQDTLTIWNFLQFNFALLLGACVFYSLFMCSNLLAFWFTKVSDVWVICYSLMDVGRFPVSAYPGALRFLLSFLLPVFFVSNVPAQAALGIMSMETLLLAFVYAIGALILTRFFWLKAISKYSSASS</sequence>
<dbReference type="RefSeq" id="WP_038250844.1">
    <property type="nucleotide sequence ID" value="NZ_CAWLZI010000274.1"/>
</dbReference>
<dbReference type="EMBL" id="CBSY010000216">
    <property type="protein sequence ID" value="CDH21157.1"/>
    <property type="molecule type" value="Genomic_DNA"/>
</dbReference>
<evidence type="ECO:0000313" key="3">
    <source>
        <dbReference type="Proteomes" id="UP000028500"/>
    </source>
</evidence>
<keyword evidence="1" id="KW-0472">Membrane</keyword>
<reference evidence="2" key="1">
    <citation type="submission" date="2013-07" db="EMBL/GenBank/DDBJ databases">
        <title>Sub-species coevolution in mutualistic symbiosis.</title>
        <authorList>
            <person name="Murfin K."/>
            <person name="Klassen J."/>
            <person name="Lee M."/>
            <person name="Forst S."/>
            <person name="Stock P."/>
            <person name="Goodrich-Blair H."/>
        </authorList>
    </citation>
    <scope>NUCLEOTIDE SEQUENCE [LARGE SCALE GENOMIC DNA]</scope>
    <source>
        <strain evidence="2">Kraussei Quebec</strain>
    </source>
</reference>
<evidence type="ECO:0000256" key="1">
    <source>
        <dbReference type="SAM" id="Phobius"/>
    </source>
</evidence>
<dbReference type="PANTHER" id="PTHR36833:SF2">
    <property type="entry name" value="SLR0610 PROTEIN"/>
    <property type="match status" value="1"/>
</dbReference>
<protein>
    <recommendedName>
        <fullName evidence="4">ABC transporter permease protein</fullName>
    </recommendedName>
</protein>
<feature type="transmembrane region" description="Helical" evidence="1">
    <location>
        <begin position="114"/>
        <end position="132"/>
    </location>
</feature>
<evidence type="ECO:0008006" key="4">
    <source>
        <dbReference type="Google" id="ProtNLM"/>
    </source>
</evidence>
<keyword evidence="3" id="KW-1185">Reference proteome</keyword>
<accession>A0A077PKM7</accession>
<comment type="caution">
    <text evidence="2">The sequence shown here is derived from an EMBL/GenBank/DDBJ whole genome shotgun (WGS) entry which is preliminary data.</text>
</comment>
<dbReference type="AlphaFoldDB" id="A0A077PKM7"/>
<dbReference type="OrthoDB" id="9788195at2"/>
<feature type="transmembrane region" description="Helical" evidence="1">
    <location>
        <begin position="26"/>
        <end position="46"/>
    </location>
</feature>
<keyword evidence="1" id="KW-1133">Transmembrane helix</keyword>